<reference evidence="3" key="1">
    <citation type="submission" date="2016-11" db="EMBL/GenBank/DDBJ databases">
        <authorList>
            <person name="Varghese N."/>
            <person name="Submissions S."/>
        </authorList>
    </citation>
    <scope>NUCLEOTIDE SEQUENCE [LARGE SCALE GENOMIC DNA]</scope>
    <source>
        <strain evidence="3">DSM 26898</strain>
    </source>
</reference>
<dbReference type="AlphaFoldDB" id="A0A1M4ZIA6"/>
<keyword evidence="1" id="KW-1133">Transmembrane helix</keyword>
<name>A0A1M4ZIA6_9FLAO</name>
<accession>A0A1M4ZIA6</accession>
<keyword evidence="1" id="KW-0472">Membrane</keyword>
<evidence type="ECO:0000256" key="1">
    <source>
        <dbReference type="SAM" id="Phobius"/>
    </source>
</evidence>
<feature type="transmembrane region" description="Helical" evidence="1">
    <location>
        <begin position="247"/>
        <end position="267"/>
    </location>
</feature>
<dbReference type="STRING" id="1302685.SAMN05444408_11058"/>
<evidence type="ECO:0000313" key="2">
    <source>
        <dbReference type="EMBL" id="SHF17773.1"/>
    </source>
</evidence>
<protein>
    <submittedName>
        <fullName evidence="2">Uncharacterized protein</fullName>
    </submittedName>
</protein>
<evidence type="ECO:0000313" key="3">
    <source>
        <dbReference type="Proteomes" id="UP000184236"/>
    </source>
</evidence>
<dbReference type="EMBL" id="FQVO01000010">
    <property type="protein sequence ID" value="SHF17773.1"/>
    <property type="molecule type" value="Genomic_DNA"/>
</dbReference>
<keyword evidence="1" id="KW-0812">Transmembrane</keyword>
<feature type="transmembrane region" description="Helical" evidence="1">
    <location>
        <begin position="156"/>
        <end position="175"/>
    </location>
</feature>
<feature type="transmembrane region" description="Helical" evidence="1">
    <location>
        <begin position="101"/>
        <end position="118"/>
    </location>
</feature>
<keyword evidence="3" id="KW-1185">Reference proteome</keyword>
<feature type="transmembrane region" description="Helical" evidence="1">
    <location>
        <begin position="6"/>
        <end position="30"/>
    </location>
</feature>
<feature type="transmembrane region" description="Helical" evidence="1">
    <location>
        <begin position="218"/>
        <end position="235"/>
    </location>
</feature>
<feature type="transmembrane region" description="Helical" evidence="1">
    <location>
        <begin position="51"/>
        <end position="70"/>
    </location>
</feature>
<dbReference type="Proteomes" id="UP000184236">
    <property type="component" value="Unassembled WGS sequence"/>
</dbReference>
<dbReference type="RefSeq" id="WP_072885289.1">
    <property type="nucleotide sequence ID" value="NZ_FQVO01000010.1"/>
</dbReference>
<organism evidence="2 3">
    <name type="scientific">Chryseobacterium takakiae</name>
    <dbReference type="NCBI Taxonomy" id="1302685"/>
    <lineage>
        <taxon>Bacteria</taxon>
        <taxon>Pseudomonadati</taxon>
        <taxon>Bacteroidota</taxon>
        <taxon>Flavobacteriia</taxon>
        <taxon>Flavobacteriales</taxon>
        <taxon>Weeksellaceae</taxon>
        <taxon>Chryseobacterium group</taxon>
        <taxon>Chryseobacterium</taxon>
    </lineage>
</organism>
<feature type="transmembrane region" description="Helical" evidence="1">
    <location>
        <begin position="76"/>
        <end position="94"/>
    </location>
</feature>
<sequence length="309" mass="35469">MLVFSFLLACLLPFDVFLFSYAVLGPLHYLTELHWLKRKNFFVKKTHAGKFLFFALCVVGLLFIIYLNVALFRANIIYGSIIGLFFIFSAYLILISEKNYAKFLAVFLLLILILLSFFKPSLIILLGLFLPTLIHVYIFTALFMISGYLRSSHITALFTVILLLAIPFMIAFLPVENFVFSRERSEKVFNSTGFKIINEQLVFLTGKNISVVSGVLKVQIFIAFAYTFHYLNWFVKTSVIGWARSLSLKNTLFVSAIWILSIALYLYNYQMGLTVLFVLSMLHVLAEFPLNALSVRTVFQKLISRNDKT</sequence>
<feature type="transmembrane region" description="Helical" evidence="1">
    <location>
        <begin position="273"/>
        <end position="295"/>
    </location>
</feature>
<gene>
    <name evidence="2" type="ORF">SAMN05444408_11058</name>
</gene>
<feature type="transmembrane region" description="Helical" evidence="1">
    <location>
        <begin position="124"/>
        <end position="149"/>
    </location>
</feature>
<proteinExistence type="predicted"/>